<accession>A0A2N5WZY2</accession>
<keyword evidence="2" id="KW-1185">Reference proteome</keyword>
<evidence type="ECO:0000313" key="2">
    <source>
        <dbReference type="Proteomes" id="UP000235005"/>
    </source>
</evidence>
<proteinExistence type="predicted"/>
<comment type="caution">
    <text evidence="1">The sequence shown here is derived from an EMBL/GenBank/DDBJ whole genome shotgun (WGS) entry which is preliminary data.</text>
</comment>
<dbReference type="AlphaFoldDB" id="A0A2N5WZY2"/>
<gene>
    <name evidence="1" type="ORF">C0039_15390</name>
</gene>
<organism evidence="1 2">
    <name type="scientific">Pseudohalioglobus lutimaris</name>
    <dbReference type="NCBI Taxonomy" id="1737061"/>
    <lineage>
        <taxon>Bacteria</taxon>
        <taxon>Pseudomonadati</taxon>
        <taxon>Pseudomonadota</taxon>
        <taxon>Gammaproteobacteria</taxon>
        <taxon>Cellvibrionales</taxon>
        <taxon>Halieaceae</taxon>
        <taxon>Pseudohalioglobus</taxon>
    </lineage>
</organism>
<evidence type="ECO:0000313" key="1">
    <source>
        <dbReference type="EMBL" id="PLW67800.1"/>
    </source>
</evidence>
<reference evidence="1 2" key="1">
    <citation type="submission" date="2018-01" db="EMBL/GenBank/DDBJ databases">
        <title>The draft genome sequence of Halioglobus lutimaris HF004.</title>
        <authorList>
            <person name="Du Z.-J."/>
            <person name="Shi M.-J."/>
        </authorList>
    </citation>
    <scope>NUCLEOTIDE SEQUENCE [LARGE SCALE GENOMIC DNA]</scope>
    <source>
        <strain evidence="1 2">HF004</strain>
    </source>
</reference>
<dbReference type="RefSeq" id="WP_101518568.1">
    <property type="nucleotide sequence ID" value="NZ_PKUS01000023.1"/>
</dbReference>
<name>A0A2N5WZY2_9GAMM</name>
<dbReference type="Proteomes" id="UP000235005">
    <property type="component" value="Unassembled WGS sequence"/>
</dbReference>
<protein>
    <submittedName>
        <fullName evidence="1">Uncharacterized protein</fullName>
    </submittedName>
</protein>
<dbReference type="EMBL" id="PKUS01000023">
    <property type="protein sequence ID" value="PLW67800.1"/>
    <property type="molecule type" value="Genomic_DNA"/>
</dbReference>
<sequence length="63" mass="7192">MTEDDKAIQEDIAELKRRKLRAETLQVERDIVLNERRHFLEWLRTIAIAGATAATIIKVFGGA</sequence>